<dbReference type="GO" id="GO:0016740">
    <property type="term" value="F:transferase activity"/>
    <property type="evidence" value="ECO:0007669"/>
    <property type="project" value="UniProtKB-KW"/>
</dbReference>
<dbReference type="AlphaFoldDB" id="A0A1F4ZV47"/>
<gene>
    <name evidence="3" type="ORF">A2397_00305</name>
</gene>
<dbReference type="Proteomes" id="UP000176424">
    <property type="component" value="Unassembled WGS sequence"/>
</dbReference>
<accession>A0A1F4ZV47</accession>
<name>A0A1F4ZV47_9BACT</name>
<dbReference type="PANTHER" id="PTHR43861">
    <property type="entry name" value="TRANS-ACONITATE 2-METHYLTRANSFERASE-RELATED"/>
    <property type="match status" value="1"/>
</dbReference>
<dbReference type="PANTHER" id="PTHR43861:SF6">
    <property type="entry name" value="METHYLTRANSFERASE TYPE 11"/>
    <property type="match status" value="1"/>
</dbReference>
<dbReference type="CDD" id="cd02440">
    <property type="entry name" value="AdoMet_MTases"/>
    <property type="match status" value="1"/>
</dbReference>
<keyword evidence="1" id="KW-0808">Transferase</keyword>
<dbReference type="Gene3D" id="3.40.50.150">
    <property type="entry name" value="Vaccinia Virus protein VP39"/>
    <property type="match status" value="1"/>
</dbReference>
<dbReference type="Pfam" id="PF13649">
    <property type="entry name" value="Methyltransf_25"/>
    <property type="match status" value="1"/>
</dbReference>
<comment type="caution">
    <text evidence="3">The sequence shown here is derived from an EMBL/GenBank/DDBJ whole genome shotgun (WGS) entry which is preliminary data.</text>
</comment>
<dbReference type="STRING" id="1797263.A2397_00305"/>
<protein>
    <recommendedName>
        <fullName evidence="2">Methyltransferase domain-containing protein</fullName>
    </recommendedName>
</protein>
<dbReference type="InterPro" id="IPR029063">
    <property type="entry name" value="SAM-dependent_MTases_sf"/>
</dbReference>
<dbReference type="SUPFAM" id="SSF53335">
    <property type="entry name" value="S-adenosyl-L-methionine-dependent methyltransferases"/>
    <property type="match status" value="1"/>
</dbReference>
<feature type="domain" description="Methyltransferase" evidence="2">
    <location>
        <begin position="95"/>
        <end position="185"/>
    </location>
</feature>
<dbReference type="EMBL" id="MEXR01000017">
    <property type="protein sequence ID" value="OGD09968.1"/>
    <property type="molecule type" value="Genomic_DNA"/>
</dbReference>
<reference evidence="3 4" key="1">
    <citation type="journal article" date="2016" name="Nat. Commun.">
        <title>Thousands of microbial genomes shed light on interconnected biogeochemical processes in an aquifer system.</title>
        <authorList>
            <person name="Anantharaman K."/>
            <person name="Brown C.T."/>
            <person name="Hug L.A."/>
            <person name="Sharon I."/>
            <person name="Castelle C.J."/>
            <person name="Probst A.J."/>
            <person name="Thomas B.C."/>
            <person name="Singh A."/>
            <person name="Wilkins M.J."/>
            <person name="Karaoz U."/>
            <person name="Brodie E.L."/>
            <person name="Williams K.H."/>
            <person name="Hubbard S.S."/>
            <person name="Banfield J.F."/>
        </authorList>
    </citation>
    <scope>NUCLEOTIDE SEQUENCE [LARGE SCALE GENOMIC DNA]</scope>
</reference>
<evidence type="ECO:0000313" key="4">
    <source>
        <dbReference type="Proteomes" id="UP000176424"/>
    </source>
</evidence>
<organism evidence="3 4">
    <name type="scientific">Candidatus Amesbacteria bacterium RIFOXYB1_FULL_44_23</name>
    <dbReference type="NCBI Taxonomy" id="1797263"/>
    <lineage>
        <taxon>Bacteria</taxon>
        <taxon>Candidatus Amesiibacteriota</taxon>
    </lineage>
</organism>
<proteinExistence type="predicted"/>
<sequence length="270" mass="30972">MNHSKNKFNIEVNNNVENFFSIEHYRQQLSEDGNLTQLKCQYSKTLPEINNENSGKFWDNKNFDHLISEISNPMAWDRLMTAGSWINKTPNIIDVLDIGIGSAELEQALYVKDYRLTGIDVSQKSLNEAKKRFKQFSFIKRDIVISPVGTNKFDLVVALEVLEHIQPSKIFSVLSKIYKSLKSNGYFLCSVPLNEGLHALITKHNSNPNAHLREYTYPLITSELKIAGFSIIKSKTFFAFHNNYKLKSLISQFFFKNKANNVLILAQKNG</sequence>
<dbReference type="InterPro" id="IPR041698">
    <property type="entry name" value="Methyltransf_25"/>
</dbReference>
<evidence type="ECO:0000313" key="3">
    <source>
        <dbReference type="EMBL" id="OGD09968.1"/>
    </source>
</evidence>
<evidence type="ECO:0000259" key="2">
    <source>
        <dbReference type="Pfam" id="PF13649"/>
    </source>
</evidence>
<evidence type="ECO:0000256" key="1">
    <source>
        <dbReference type="ARBA" id="ARBA00022679"/>
    </source>
</evidence>